<dbReference type="EMBL" id="CP157743">
    <property type="protein sequence ID" value="XBS19801.1"/>
    <property type="molecule type" value="Genomic_DNA"/>
</dbReference>
<evidence type="ECO:0000313" key="4">
    <source>
        <dbReference type="Proteomes" id="UP001225378"/>
    </source>
</evidence>
<dbReference type="KEGG" id="mech:Q9L42_015760"/>
<dbReference type="AlphaFoldDB" id="A0AAU7NS40"/>
<keyword evidence="1" id="KW-1133">Transmembrane helix</keyword>
<feature type="domain" description="Flavinylation-associated cytochrome" evidence="2">
    <location>
        <begin position="9"/>
        <end position="71"/>
    </location>
</feature>
<feature type="transmembrane region" description="Helical" evidence="1">
    <location>
        <begin position="52"/>
        <end position="70"/>
    </location>
</feature>
<sequence>MKQSILIKVVDLCSFIALTLIVSTGTLLEFTLPARSGRSSVWGLTRHQWGDVHWYVSIFFLLMMSLHLLTHLKYIKQVVLGHASSERKYRVGIGLVGMIALIVILLAPVLSPVEEGQRGGRGYGARHWQQE</sequence>
<evidence type="ECO:0000256" key="1">
    <source>
        <dbReference type="SAM" id="Phobius"/>
    </source>
</evidence>
<proteinExistence type="predicted"/>
<dbReference type="InterPro" id="IPR025517">
    <property type="entry name" value="DUF4405"/>
</dbReference>
<dbReference type="RefSeq" id="WP_305907451.1">
    <property type="nucleotide sequence ID" value="NZ_CP157743.1"/>
</dbReference>
<gene>
    <name evidence="3" type="ORF">Q9L42_015760</name>
</gene>
<accession>A0AAU7NS40</accession>
<protein>
    <submittedName>
        <fullName evidence="3">DUF4405 domain-containing protein</fullName>
    </submittedName>
</protein>
<name>A0AAU7NS40_9GAMM</name>
<reference evidence="3 4" key="1">
    <citation type="journal article" date="2024" name="Microbiology">
        <title>Methylomarinum rosea sp. nov., a novel halophilic methanotrophic bacterium from the hypersaline Lake Elton.</title>
        <authorList>
            <person name="Suleimanov R.Z."/>
            <person name="Oshkin I.Y."/>
            <person name="Danilova O.V."/>
            <person name="Suzina N.E."/>
            <person name="Dedysh S.N."/>
        </authorList>
    </citation>
    <scope>NUCLEOTIDE SEQUENCE [LARGE SCALE GENOMIC DNA]</scope>
    <source>
        <strain evidence="3 4">Ch1-1</strain>
    </source>
</reference>
<keyword evidence="1" id="KW-0472">Membrane</keyword>
<feature type="transmembrane region" description="Helical" evidence="1">
    <location>
        <begin position="91"/>
        <end position="110"/>
    </location>
</feature>
<evidence type="ECO:0000313" key="3">
    <source>
        <dbReference type="EMBL" id="XBS19801.1"/>
    </source>
</evidence>
<organism evidence="3 4">
    <name type="scientific">Methylomarinum roseum</name>
    <dbReference type="NCBI Taxonomy" id="3067653"/>
    <lineage>
        <taxon>Bacteria</taxon>
        <taxon>Pseudomonadati</taxon>
        <taxon>Pseudomonadota</taxon>
        <taxon>Gammaproteobacteria</taxon>
        <taxon>Methylococcales</taxon>
        <taxon>Methylococcaceae</taxon>
        <taxon>Methylomarinum</taxon>
    </lineage>
</organism>
<keyword evidence="4" id="KW-1185">Reference proteome</keyword>
<feature type="transmembrane region" description="Helical" evidence="1">
    <location>
        <begin position="12"/>
        <end position="32"/>
    </location>
</feature>
<dbReference type="Proteomes" id="UP001225378">
    <property type="component" value="Chromosome"/>
</dbReference>
<keyword evidence="1" id="KW-0812">Transmembrane</keyword>
<evidence type="ECO:0000259" key="2">
    <source>
        <dbReference type="Pfam" id="PF14358"/>
    </source>
</evidence>
<dbReference type="Pfam" id="PF14358">
    <property type="entry name" value="DUF4405"/>
    <property type="match status" value="1"/>
</dbReference>